<dbReference type="EMBL" id="REGN01007325">
    <property type="protein sequence ID" value="RNA06645.1"/>
    <property type="molecule type" value="Genomic_DNA"/>
</dbReference>
<feature type="non-terminal residue" evidence="1">
    <location>
        <position position="168"/>
    </location>
</feature>
<protein>
    <submittedName>
        <fullName evidence="1">Uncharacterized protein</fullName>
    </submittedName>
</protein>
<proteinExistence type="predicted"/>
<organism evidence="1 2">
    <name type="scientific">Brachionus plicatilis</name>
    <name type="common">Marine rotifer</name>
    <name type="synonym">Brachionus muelleri</name>
    <dbReference type="NCBI Taxonomy" id="10195"/>
    <lineage>
        <taxon>Eukaryota</taxon>
        <taxon>Metazoa</taxon>
        <taxon>Spiralia</taxon>
        <taxon>Gnathifera</taxon>
        <taxon>Rotifera</taxon>
        <taxon>Eurotatoria</taxon>
        <taxon>Monogononta</taxon>
        <taxon>Pseudotrocha</taxon>
        <taxon>Ploima</taxon>
        <taxon>Brachionidae</taxon>
        <taxon>Brachionus</taxon>
    </lineage>
</organism>
<accession>A0A3M7Q6V2</accession>
<keyword evidence="2" id="KW-1185">Reference proteome</keyword>
<dbReference type="Proteomes" id="UP000276133">
    <property type="component" value="Unassembled WGS sequence"/>
</dbReference>
<evidence type="ECO:0000313" key="2">
    <source>
        <dbReference type="Proteomes" id="UP000276133"/>
    </source>
</evidence>
<gene>
    <name evidence="1" type="ORF">BpHYR1_019320</name>
</gene>
<evidence type="ECO:0000313" key="1">
    <source>
        <dbReference type="EMBL" id="RNA06645.1"/>
    </source>
</evidence>
<reference evidence="1 2" key="1">
    <citation type="journal article" date="2018" name="Sci. Rep.">
        <title>Genomic signatures of local adaptation to the degree of environmental predictability in rotifers.</title>
        <authorList>
            <person name="Franch-Gras L."/>
            <person name="Hahn C."/>
            <person name="Garcia-Roger E.M."/>
            <person name="Carmona M.J."/>
            <person name="Serra M."/>
            <person name="Gomez A."/>
        </authorList>
    </citation>
    <scope>NUCLEOTIDE SEQUENCE [LARGE SCALE GENOMIC DNA]</scope>
    <source>
        <strain evidence="1">HYR1</strain>
    </source>
</reference>
<name>A0A3M7Q6V2_BRAPC</name>
<comment type="caution">
    <text evidence="1">The sequence shown here is derived from an EMBL/GenBank/DDBJ whole genome shotgun (WGS) entry which is preliminary data.</text>
</comment>
<dbReference type="AlphaFoldDB" id="A0A3M7Q6V2"/>
<sequence length="168" mass="19828">MNIKKKSSNVLSIIEISLAQIFKLVIELYSTANNLMSYLQTSARHSIRIDITFPQISLYHFVEKKILRSTNFLAFRIYSINLNISGLKNVSTIVLDSYFFDQYPEVSYNSVMIDLIELAPPRIFEIRSNYPENIKEDNLKLFYSTDLFLWFYQNLREFTKILVNLPEF</sequence>